<protein>
    <submittedName>
        <fullName evidence="1">Uncharacterized protein</fullName>
    </submittedName>
</protein>
<organism evidence="1 2">
    <name type="scientific">Paramecium sonneborni</name>
    <dbReference type="NCBI Taxonomy" id="65129"/>
    <lineage>
        <taxon>Eukaryota</taxon>
        <taxon>Sar</taxon>
        <taxon>Alveolata</taxon>
        <taxon>Ciliophora</taxon>
        <taxon>Intramacronucleata</taxon>
        <taxon>Oligohymenophorea</taxon>
        <taxon>Peniculida</taxon>
        <taxon>Parameciidae</taxon>
        <taxon>Paramecium</taxon>
    </lineage>
</organism>
<gene>
    <name evidence="1" type="ORF">PSON_ATCC_30995.1.T1650087</name>
</gene>
<evidence type="ECO:0000313" key="2">
    <source>
        <dbReference type="Proteomes" id="UP000692954"/>
    </source>
</evidence>
<evidence type="ECO:0000313" key="1">
    <source>
        <dbReference type="EMBL" id="CAD8126194.1"/>
    </source>
</evidence>
<accession>A0A8S1RG29</accession>
<comment type="caution">
    <text evidence="1">The sequence shown here is derived from an EMBL/GenBank/DDBJ whole genome shotgun (WGS) entry which is preliminary data.</text>
</comment>
<name>A0A8S1RG29_9CILI</name>
<dbReference type="Proteomes" id="UP000692954">
    <property type="component" value="Unassembled WGS sequence"/>
</dbReference>
<sequence length="75" mass="9306">MDIVQLKTIMYLRRLNFWVVESKQKFQSKQYQIYQMNCQVNQEMQFQIVQKQMLQMEQENSRLYNKLTGEIKSYD</sequence>
<keyword evidence="2" id="KW-1185">Reference proteome</keyword>
<reference evidence="1" key="1">
    <citation type="submission" date="2021-01" db="EMBL/GenBank/DDBJ databases">
        <authorList>
            <consortium name="Genoscope - CEA"/>
            <person name="William W."/>
        </authorList>
    </citation>
    <scope>NUCLEOTIDE SEQUENCE</scope>
</reference>
<proteinExistence type="predicted"/>
<dbReference type="AlphaFoldDB" id="A0A8S1RG29"/>
<dbReference type="EMBL" id="CAJJDN010000165">
    <property type="protein sequence ID" value="CAD8126194.1"/>
    <property type="molecule type" value="Genomic_DNA"/>
</dbReference>